<name>W7YJF9_9BACT</name>
<dbReference type="STRING" id="869213.GCA_000517085_01067"/>
<sequence length="374" mass="41575">MSKENINKLLVEIQQSLTKIDSARVQVEKVTKNGSELAKATHLLAKDVKNIADVIKNETSSVITDFSVGFEEFENKIDESIHKSEKSITQEVVYFKDATQKLQSHTESAIAEIRSLSSGVIKKQEADIVKTMNTIVDDFTSKLVHFEDKAGVTIEKSENSFTEQLESFIKEVSALKTASNNAINETQLLSVETIKNQEAEMAKTMDTIVSDFTSKLDQFEERVGVTTEKSENSISEQLGKFSKSVAEITNTSNIIINEVTSLSIETLKKQSVEVSQIVEVISGYSTKIQTLADQLSTTSLSNELEEFNKAVAETHTDNLTIQKNIENLEKDIADRLSKSDQLHKVLFKKQRINSFITWSLILLSAGAIAVISNL</sequence>
<organism evidence="2 3">
    <name type="scientific">Saccharicrinis fermentans DSM 9555 = JCM 21142</name>
    <dbReference type="NCBI Taxonomy" id="869213"/>
    <lineage>
        <taxon>Bacteria</taxon>
        <taxon>Pseudomonadati</taxon>
        <taxon>Bacteroidota</taxon>
        <taxon>Bacteroidia</taxon>
        <taxon>Marinilabiliales</taxon>
        <taxon>Marinilabiliaceae</taxon>
        <taxon>Saccharicrinis</taxon>
    </lineage>
</organism>
<comment type="caution">
    <text evidence="2">The sequence shown here is derived from an EMBL/GenBank/DDBJ whole genome shotgun (WGS) entry which is preliminary data.</text>
</comment>
<keyword evidence="3" id="KW-1185">Reference proteome</keyword>
<evidence type="ECO:0000256" key="1">
    <source>
        <dbReference type="SAM" id="Phobius"/>
    </source>
</evidence>
<dbReference type="Proteomes" id="UP000019402">
    <property type="component" value="Unassembled WGS sequence"/>
</dbReference>
<keyword evidence="1" id="KW-0812">Transmembrane</keyword>
<feature type="transmembrane region" description="Helical" evidence="1">
    <location>
        <begin position="352"/>
        <end position="371"/>
    </location>
</feature>
<proteinExistence type="predicted"/>
<keyword evidence="1" id="KW-0472">Membrane</keyword>
<protein>
    <submittedName>
        <fullName evidence="2">Uncharacterized protein</fullName>
    </submittedName>
</protein>
<keyword evidence="1" id="KW-1133">Transmembrane helix</keyword>
<gene>
    <name evidence="2" type="ORF">JCM21142_93358</name>
</gene>
<accession>W7YJF9</accession>
<dbReference type="AlphaFoldDB" id="W7YJF9"/>
<reference evidence="2 3" key="1">
    <citation type="journal article" date="2014" name="Genome Announc.">
        <title>Draft Genome Sequence of Cytophaga fermentans JCM 21142T, a Facultative Anaerobe Isolated from Marine Mud.</title>
        <authorList>
            <person name="Starns D."/>
            <person name="Oshima K."/>
            <person name="Suda W."/>
            <person name="Iino T."/>
            <person name="Yuki M."/>
            <person name="Inoue J."/>
            <person name="Kitamura K."/>
            <person name="Iida T."/>
            <person name="Darby A."/>
            <person name="Hattori M."/>
            <person name="Ohkuma M."/>
        </authorList>
    </citation>
    <scope>NUCLEOTIDE SEQUENCE [LARGE SCALE GENOMIC DNA]</scope>
    <source>
        <strain evidence="2 3">JCM 21142</strain>
    </source>
</reference>
<dbReference type="RefSeq" id="WP_027470981.1">
    <property type="nucleotide sequence ID" value="NZ_BAMD01000051.1"/>
</dbReference>
<dbReference type="OrthoDB" id="784881at2"/>
<dbReference type="EMBL" id="BAMD01000051">
    <property type="protein sequence ID" value="GAF04646.1"/>
    <property type="molecule type" value="Genomic_DNA"/>
</dbReference>
<evidence type="ECO:0000313" key="3">
    <source>
        <dbReference type="Proteomes" id="UP000019402"/>
    </source>
</evidence>
<evidence type="ECO:0000313" key="2">
    <source>
        <dbReference type="EMBL" id="GAF04646.1"/>
    </source>
</evidence>